<reference evidence="12" key="1">
    <citation type="journal article" date="2019" name="Int. J. Syst. Evol. Microbiol.">
        <title>The Global Catalogue of Microorganisms (GCM) 10K type strain sequencing project: providing services to taxonomists for standard genome sequencing and annotation.</title>
        <authorList>
            <consortium name="The Broad Institute Genomics Platform"/>
            <consortium name="The Broad Institute Genome Sequencing Center for Infectious Disease"/>
            <person name="Wu L."/>
            <person name="Ma J."/>
        </authorList>
    </citation>
    <scope>NUCLEOTIDE SEQUENCE [LARGE SCALE GENOMIC DNA]</scope>
    <source>
        <strain evidence="12">CCM 8778</strain>
    </source>
</reference>
<dbReference type="Pfam" id="PF04324">
    <property type="entry name" value="Fer2_BFD"/>
    <property type="match status" value="1"/>
</dbReference>
<dbReference type="InterPro" id="IPR007419">
    <property type="entry name" value="BFD-like_2Fe2S-bd_dom"/>
</dbReference>
<dbReference type="EMBL" id="BMDE01000004">
    <property type="protein sequence ID" value="GGH92573.1"/>
    <property type="molecule type" value="Genomic_DNA"/>
</dbReference>
<gene>
    <name evidence="11" type="ORF">GCM10007363_15160</name>
</gene>
<evidence type="ECO:0000256" key="9">
    <source>
        <dbReference type="ARBA" id="ARBA00046332"/>
    </source>
</evidence>
<proteinExistence type="inferred from homology"/>
<evidence type="ECO:0000256" key="3">
    <source>
        <dbReference type="ARBA" id="ARBA00022723"/>
    </source>
</evidence>
<dbReference type="Gene3D" id="1.10.10.1100">
    <property type="entry name" value="BFD-like [2Fe-2S]-binding domain"/>
    <property type="match status" value="1"/>
</dbReference>
<keyword evidence="2" id="KW-0001">2Fe-2S</keyword>
<sequence>MGVTDGHIREAIMEGCSSYAEVRQATEVGTQCGKCACMAKQVFRDSLADLHNAQAMAVSAPFHHA</sequence>
<comment type="similarity">
    <text evidence="9">Belongs to the Bfd family.</text>
</comment>
<evidence type="ECO:0000256" key="8">
    <source>
        <dbReference type="ARBA" id="ARBA00039386"/>
    </source>
</evidence>
<keyword evidence="5" id="KW-0408">Iron</keyword>
<evidence type="ECO:0000256" key="7">
    <source>
        <dbReference type="ARBA" id="ARBA00034078"/>
    </source>
</evidence>
<organism evidence="11 12">
    <name type="scientific">Pseudomonas fluvialis</name>
    <dbReference type="NCBI Taxonomy" id="1793966"/>
    <lineage>
        <taxon>Bacteria</taxon>
        <taxon>Pseudomonadati</taxon>
        <taxon>Pseudomonadota</taxon>
        <taxon>Gammaproteobacteria</taxon>
        <taxon>Pseudomonadales</taxon>
        <taxon>Pseudomonadaceae</taxon>
        <taxon>Pseudomonas</taxon>
    </lineage>
</organism>
<comment type="caution">
    <text evidence="11">The sequence shown here is derived from an EMBL/GenBank/DDBJ whole genome shotgun (WGS) entry which is preliminary data.</text>
</comment>
<accession>A0ABQ2AJN2</accession>
<dbReference type="PANTHER" id="PTHR37424">
    <property type="entry name" value="BACTERIOFERRITIN-ASSOCIATED FERREDOXIN"/>
    <property type="match status" value="1"/>
</dbReference>
<keyword evidence="1" id="KW-0813">Transport</keyword>
<evidence type="ECO:0000256" key="2">
    <source>
        <dbReference type="ARBA" id="ARBA00022714"/>
    </source>
</evidence>
<evidence type="ECO:0000256" key="6">
    <source>
        <dbReference type="ARBA" id="ARBA00023014"/>
    </source>
</evidence>
<keyword evidence="12" id="KW-1185">Reference proteome</keyword>
<evidence type="ECO:0000313" key="11">
    <source>
        <dbReference type="EMBL" id="GGH92573.1"/>
    </source>
</evidence>
<dbReference type="PANTHER" id="PTHR37424:SF1">
    <property type="entry name" value="BACTERIOFERRITIN-ASSOCIATED FERREDOXIN"/>
    <property type="match status" value="1"/>
</dbReference>
<evidence type="ECO:0000256" key="1">
    <source>
        <dbReference type="ARBA" id="ARBA00022448"/>
    </source>
</evidence>
<comment type="cofactor">
    <cofactor evidence="7">
        <name>[2Fe-2S] cluster</name>
        <dbReference type="ChEBI" id="CHEBI:190135"/>
    </cofactor>
</comment>
<feature type="domain" description="BFD-like [2Fe-2S]-binding" evidence="10">
    <location>
        <begin position="2"/>
        <end position="43"/>
    </location>
</feature>
<keyword evidence="4" id="KW-0249">Electron transport</keyword>
<evidence type="ECO:0000313" key="12">
    <source>
        <dbReference type="Proteomes" id="UP000655550"/>
    </source>
</evidence>
<evidence type="ECO:0000256" key="5">
    <source>
        <dbReference type="ARBA" id="ARBA00023004"/>
    </source>
</evidence>
<evidence type="ECO:0000256" key="4">
    <source>
        <dbReference type="ARBA" id="ARBA00022982"/>
    </source>
</evidence>
<dbReference type="Proteomes" id="UP000655550">
    <property type="component" value="Unassembled WGS sequence"/>
</dbReference>
<evidence type="ECO:0000259" key="10">
    <source>
        <dbReference type="Pfam" id="PF04324"/>
    </source>
</evidence>
<dbReference type="InterPro" id="IPR052371">
    <property type="entry name" value="BFD-associated_ferredoxin"/>
</dbReference>
<name>A0ABQ2AJN2_9PSED</name>
<protein>
    <recommendedName>
        <fullName evidence="8">Bacterioferritin-associated ferredoxin</fullName>
    </recommendedName>
</protein>
<dbReference type="InterPro" id="IPR041854">
    <property type="entry name" value="BFD-like_2Fe2S-bd_dom_sf"/>
</dbReference>
<keyword evidence="6" id="KW-0411">Iron-sulfur</keyword>
<keyword evidence="3" id="KW-0479">Metal-binding</keyword>